<dbReference type="Proteomes" id="UP000036873">
    <property type="component" value="Unassembled WGS sequence"/>
</dbReference>
<evidence type="ECO:0000256" key="5">
    <source>
        <dbReference type="ARBA" id="ARBA00023315"/>
    </source>
</evidence>
<comment type="similarity">
    <text evidence="2 6">Belongs to the 2-oxoacid dehydrogenase family.</text>
</comment>
<keyword evidence="5 6" id="KW-0012">Acyltransferase</keyword>
<evidence type="ECO:0000313" key="10">
    <source>
        <dbReference type="Proteomes" id="UP000036873"/>
    </source>
</evidence>
<dbReference type="SUPFAM" id="SSF52777">
    <property type="entry name" value="CoA-dependent acyltransferases"/>
    <property type="match status" value="1"/>
</dbReference>
<dbReference type="STRING" id="52689.AKG39_14340"/>
<organism evidence="9 10">
    <name type="scientific">Acetobacterium bakii</name>
    <dbReference type="NCBI Taxonomy" id="52689"/>
    <lineage>
        <taxon>Bacteria</taxon>
        <taxon>Bacillati</taxon>
        <taxon>Bacillota</taxon>
        <taxon>Clostridia</taxon>
        <taxon>Eubacteriales</taxon>
        <taxon>Eubacteriaceae</taxon>
        <taxon>Acetobacterium</taxon>
    </lineage>
</organism>
<dbReference type="InterPro" id="IPR050743">
    <property type="entry name" value="2-oxoacid_DH_E2_comp"/>
</dbReference>
<comment type="cofactor">
    <cofactor evidence="1 6">
        <name>(R)-lipoate</name>
        <dbReference type="ChEBI" id="CHEBI:83088"/>
    </cofactor>
</comment>
<dbReference type="InterPro" id="IPR004167">
    <property type="entry name" value="PSBD"/>
</dbReference>
<dbReference type="InterPro" id="IPR023213">
    <property type="entry name" value="CAT-like_dom_sf"/>
</dbReference>
<sequence>MAEIVIMPKQGLQMAEGTIMEWLVNEGEEVTEGSPLFEMETDKLTITIDAGSNGTLLKILRGPGDVVPITEPIAIIGEKGEDYSALLNSMGAPPVAENVESENETADEVTVESIKAEAVKVPRTGKVFASPRAKMLAEEKGIDYADVDGSGPEGLIIEKDVLEYAANPIQKTAATPLARKVAELENIDINNIQGSGARNKVLAEDVRASLSAGQTPVQTDVTQLDEELIPIKGMRKIVAERMKTSLSEMAQANHRITVDMTNSVSLREQFKAMGTKVSYNDIVLRCAAKALTEFPMMNSSWTEKGIILKKYVNIGMAVAIDQGLIVPVIKNIHLKSLDAIAKESSELASKAKENRLQPEDYTRGTFTVSNLGMFDIDGFTAIINPPEAGILAVGKLAKKPVVINDEIVIRMMMQLSLTYDHRTVDGAPAAQFLKRIKELLENPMLLI</sequence>
<dbReference type="SUPFAM" id="SSF51230">
    <property type="entry name" value="Single hybrid motif"/>
    <property type="match status" value="1"/>
</dbReference>
<dbReference type="Pfam" id="PF02817">
    <property type="entry name" value="E3_binding"/>
    <property type="match status" value="2"/>
</dbReference>
<evidence type="ECO:0000256" key="2">
    <source>
        <dbReference type="ARBA" id="ARBA00007317"/>
    </source>
</evidence>
<dbReference type="AlphaFoldDB" id="A0A0L6TY65"/>
<evidence type="ECO:0000256" key="1">
    <source>
        <dbReference type="ARBA" id="ARBA00001938"/>
    </source>
</evidence>
<dbReference type="EC" id="2.3.1.-" evidence="6"/>
<evidence type="ECO:0000256" key="3">
    <source>
        <dbReference type="ARBA" id="ARBA00022679"/>
    </source>
</evidence>
<dbReference type="CDD" id="cd06849">
    <property type="entry name" value="lipoyl_domain"/>
    <property type="match status" value="1"/>
</dbReference>
<reference evidence="10" key="1">
    <citation type="submission" date="2015-07" db="EMBL/GenBank/DDBJ databases">
        <title>Draft genome sequence of Acetobacterium bakii DSM 8293, a potential psychrophilic chemical producer through syngas fermentation.</title>
        <authorList>
            <person name="Song Y."/>
            <person name="Hwang S."/>
            <person name="Cho B.-K."/>
        </authorList>
    </citation>
    <scope>NUCLEOTIDE SEQUENCE [LARGE SCALE GENOMIC DNA]</scope>
    <source>
        <strain evidence="10">DSM 8239</strain>
    </source>
</reference>
<keyword evidence="10" id="KW-1185">Reference proteome</keyword>
<comment type="caution">
    <text evidence="9">The sequence shown here is derived from an EMBL/GenBank/DDBJ whole genome shotgun (WGS) entry which is preliminary data.</text>
</comment>
<dbReference type="GO" id="GO:0005737">
    <property type="term" value="C:cytoplasm"/>
    <property type="evidence" value="ECO:0007669"/>
    <property type="project" value="TreeGrafter"/>
</dbReference>
<proteinExistence type="inferred from homology"/>
<feature type="domain" description="Lipoyl-binding" evidence="7">
    <location>
        <begin position="2"/>
        <end position="77"/>
    </location>
</feature>
<name>A0A0L6TY65_9FIRM</name>
<dbReference type="InterPro" id="IPR001078">
    <property type="entry name" value="2-oxoacid_DH_actylTfrase"/>
</dbReference>
<dbReference type="Gene3D" id="4.10.320.10">
    <property type="entry name" value="E3-binding domain"/>
    <property type="match status" value="2"/>
</dbReference>
<evidence type="ECO:0000259" key="7">
    <source>
        <dbReference type="PROSITE" id="PS50968"/>
    </source>
</evidence>
<evidence type="ECO:0000256" key="6">
    <source>
        <dbReference type="RuleBase" id="RU003423"/>
    </source>
</evidence>
<dbReference type="Gene3D" id="2.40.50.100">
    <property type="match status" value="1"/>
</dbReference>
<keyword evidence="3 6" id="KW-0808">Transferase</keyword>
<dbReference type="InterPro" id="IPR011053">
    <property type="entry name" value="Single_hybrid_motif"/>
</dbReference>
<dbReference type="Gene3D" id="3.30.559.10">
    <property type="entry name" value="Chloramphenicol acetyltransferase-like domain"/>
    <property type="match status" value="1"/>
</dbReference>
<gene>
    <name evidence="9" type="ORF">AKG39_14340</name>
</gene>
<dbReference type="PROSITE" id="PS50968">
    <property type="entry name" value="BIOTINYL_LIPOYL"/>
    <property type="match status" value="1"/>
</dbReference>
<accession>A0A0L6TY65</accession>
<dbReference type="RefSeq" id="WP_050741092.1">
    <property type="nucleotide sequence ID" value="NZ_LGYO01000039.1"/>
</dbReference>
<dbReference type="PATRIC" id="fig|52689.4.peg.2245"/>
<dbReference type="EMBL" id="LGYO01000039">
    <property type="protein sequence ID" value="KNZ41012.1"/>
    <property type="molecule type" value="Genomic_DNA"/>
</dbReference>
<dbReference type="GO" id="GO:0016407">
    <property type="term" value="F:acetyltransferase activity"/>
    <property type="evidence" value="ECO:0007669"/>
    <property type="project" value="TreeGrafter"/>
</dbReference>
<dbReference type="PROSITE" id="PS51826">
    <property type="entry name" value="PSBD"/>
    <property type="match status" value="2"/>
</dbReference>
<dbReference type="PANTHER" id="PTHR43178:SF5">
    <property type="entry name" value="LIPOAMIDE ACYLTRANSFERASE COMPONENT OF BRANCHED-CHAIN ALPHA-KETO ACID DEHYDROGENASE COMPLEX, MITOCHONDRIAL"/>
    <property type="match status" value="1"/>
</dbReference>
<dbReference type="GO" id="GO:0031405">
    <property type="term" value="F:lipoic acid binding"/>
    <property type="evidence" value="ECO:0007669"/>
    <property type="project" value="TreeGrafter"/>
</dbReference>
<feature type="domain" description="Peripheral subunit-binding (PSBD)" evidence="8">
    <location>
        <begin position="128"/>
        <end position="165"/>
    </location>
</feature>
<evidence type="ECO:0000256" key="4">
    <source>
        <dbReference type="ARBA" id="ARBA00022823"/>
    </source>
</evidence>
<dbReference type="OrthoDB" id="9805770at2"/>
<evidence type="ECO:0000313" key="9">
    <source>
        <dbReference type="EMBL" id="KNZ41012.1"/>
    </source>
</evidence>
<dbReference type="InterPro" id="IPR036625">
    <property type="entry name" value="E3-bd_dom_sf"/>
</dbReference>
<dbReference type="Pfam" id="PF00364">
    <property type="entry name" value="Biotin_lipoyl"/>
    <property type="match status" value="1"/>
</dbReference>
<dbReference type="PANTHER" id="PTHR43178">
    <property type="entry name" value="DIHYDROLIPOAMIDE ACETYLTRANSFERASE COMPONENT OF PYRUVATE DEHYDROGENASE COMPLEX"/>
    <property type="match status" value="1"/>
</dbReference>
<dbReference type="Pfam" id="PF00198">
    <property type="entry name" value="2-oxoacid_dh"/>
    <property type="match status" value="1"/>
</dbReference>
<evidence type="ECO:0000259" key="8">
    <source>
        <dbReference type="PROSITE" id="PS51826"/>
    </source>
</evidence>
<protein>
    <recommendedName>
        <fullName evidence="6">Dihydrolipoamide acetyltransferase component of pyruvate dehydrogenase complex</fullName>
        <ecNumber evidence="6">2.3.1.-</ecNumber>
    </recommendedName>
</protein>
<feature type="domain" description="Peripheral subunit-binding (PSBD)" evidence="8">
    <location>
        <begin position="173"/>
        <end position="210"/>
    </location>
</feature>
<dbReference type="SUPFAM" id="SSF47005">
    <property type="entry name" value="Peripheral subunit-binding domain of 2-oxo acid dehydrogenase complex"/>
    <property type="match status" value="2"/>
</dbReference>
<keyword evidence="4 6" id="KW-0450">Lipoyl</keyword>
<dbReference type="InterPro" id="IPR000089">
    <property type="entry name" value="Biotin_lipoyl"/>
</dbReference>